<proteinExistence type="inferred from homology"/>
<comment type="caution">
    <text evidence="9">The sequence shown here is derived from an EMBL/GenBank/DDBJ whole genome shotgun (WGS) entry which is preliminary data.</text>
</comment>
<evidence type="ECO:0000256" key="7">
    <source>
        <dbReference type="ARBA" id="ARBA00023136"/>
    </source>
</evidence>
<evidence type="ECO:0000256" key="6">
    <source>
        <dbReference type="ARBA" id="ARBA00022989"/>
    </source>
</evidence>
<feature type="transmembrane region" description="Helical" evidence="8">
    <location>
        <begin position="353"/>
        <end position="377"/>
    </location>
</feature>
<dbReference type="InterPro" id="IPR000060">
    <property type="entry name" value="BCCT_transptr"/>
</dbReference>
<reference evidence="9 10" key="1">
    <citation type="submission" date="2024-03" db="EMBL/GenBank/DDBJ databases">
        <title>Human intestinal bacterial collection.</title>
        <authorList>
            <person name="Pauvert C."/>
            <person name="Hitch T.C.A."/>
            <person name="Clavel T."/>
        </authorList>
    </citation>
    <scope>NUCLEOTIDE SEQUENCE [LARGE SCALE GENOMIC DNA]</scope>
    <source>
        <strain evidence="9 10">CLA-AP-H27</strain>
    </source>
</reference>
<evidence type="ECO:0000256" key="3">
    <source>
        <dbReference type="ARBA" id="ARBA00022448"/>
    </source>
</evidence>
<keyword evidence="6 8" id="KW-1133">Transmembrane helix</keyword>
<feature type="transmembrane region" description="Helical" evidence="8">
    <location>
        <begin position="101"/>
        <end position="126"/>
    </location>
</feature>
<dbReference type="Pfam" id="PF02028">
    <property type="entry name" value="BCCT"/>
    <property type="match status" value="1"/>
</dbReference>
<keyword evidence="3" id="KW-0813">Transport</keyword>
<evidence type="ECO:0000256" key="5">
    <source>
        <dbReference type="ARBA" id="ARBA00022692"/>
    </source>
</evidence>
<keyword evidence="4" id="KW-1003">Cell membrane</keyword>
<keyword evidence="10" id="KW-1185">Reference proteome</keyword>
<dbReference type="RefSeq" id="WP_349229771.1">
    <property type="nucleotide sequence ID" value="NZ_JBBMFJ010000022.1"/>
</dbReference>
<evidence type="ECO:0000313" key="10">
    <source>
        <dbReference type="Proteomes" id="UP001437460"/>
    </source>
</evidence>
<dbReference type="PANTHER" id="PTHR30047:SF7">
    <property type="entry name" value="HIGH-AFFINITY CHOLINE TRANSPORT PROTEIN"/>
    <property type="match status" value="1"/>
</dbReference>
<feature type="transmembrane region" description="Helical" evidence="8">
    <location>
        <begin position="457"/>
        <end position="473"/>
    </location>
</feature>
<evidence type="ECO:0000256" key="4">
    <source>
        <dbReference type="ARBA" id="ARBA00022475"/>
    </source>
</evidence>
<keyword evidence="5 8" id="KW-0812">Transmembrane</keyword>
<evidence type="ECO:0000256" key="1">
    <source>
        <dbReference type="ARBA" id="ARBA00004651"/>
    </source>
</evidence>
<keyword evidence="7 8" id="KW-0472">Membrane</keyword>
<accession>A0ABV1HNK2</accession>
<comment type="similarity">
    <text evidence="2">Belongs to the BCCT transporter (TC 2.A.15) family.</text>
</comment>
<feature type="transmembrane region" description="Helical" evidence="8">
    <location>
        <begin position="237"/>
        <end position="257"/>
    </location>
</feature>
<feature type="transmembrane region" description="Helical" evidence="8">
    <location>
        <begin position="146"/>
        <end position="168"/>
    </location>
</feature>
<dbReference type="Proteomes" id="UP001437460">
    <property type="component" value="Unassembled WGS sequence"/>
</dbReference>
<feature type="transmembrane region" description="Helical" evidence="8">
    <location>
        <begin position="197"/>
        <end position="217"/>
    </location>
</feature>
<evidence type="ECO:0000256" key="2">
    <source>
        <dbReference type="ARBA" id="ARBA00005658"/>
    </source>
</evidence>
<feature type="transmembrane region" description="Helical" evidence="8">
    <location>
        <begin position="485"/>
        <end position="503"/>
    </location>
</feature>
<evidence type="ECO:0000256" key="8">
    <source>
        <dbReference type="SAM" id="Phobius"/>
    </source>
</evidence>
<dbReference type="PANTHER" id="PTHR30047">
    <property type="entry name" value="HIGH-AFFINITY CHOLINE TRANSPORT PROTEIN-RELATED"/>
    <property type="match status" value="1"/>
</dbReference>
<feature type="transmembrane region" description="Helical" evidence="8">
    <location>
        <begin position="324"/>
        <end position="341"/>
    </location>
</feature>
<feature type="transmembrane region" description="Helical" evidence="8">
    <location>
        <begin position="60"/>
        <end position="80"/>
    </location>
</feature>
<protein>
    <submittedName>
        <fullName evidence="9">BCCT family transporter</fullName>
    </submittedName>
</protein>
<evidence type="ECO:0000313" key="9">
    <source>
        <dbReference type="EMBL" id="MEQ2563656.1"/>
    </source>
</evidence>
<comment type="subcellular location">
    <subcellularLocation>
        <location evidence="1">Cell membrane</location>
        <topology evidence="1">Multi-pass membrane protein</topology>
    </subcellularLocation>
</comment>
<dbReference type="EMBL" id="JBBMFJ010000022">
    <property type="protein sequence ID" value="MEQ2563656.1"/>
    <property type="molecule type" value="Genomic_DNA"/>
</dbReference>
<organism evidence="9 10">
    <name type="scientific">Ventrimonas faecis</name>
    <dbReference type="NCBI Taxonomy" id="3133170"/>
    <lineage>
        <taxon>Bacteria</taxon>
        <taxon>Bacillati</taxon>
        <taxon>Bacillota</taxon>
        <taxon>Clostridia</taxon>
        <taxon>Lachnospirales</taxon>
        <taxon>Lachnospiraceae</taxon>
        <taxon>Ventrimonas</taxon>
    </lineage>
</organism>
<gene>
    <name evidence="9" type="ORF">WMO41_10870</name>
</gene>
<feature type="transmembrane region" description="Helical" evidence="8">
    <location>
        <begin position="269"/>
        <end position="289"/>
    </location>
</feature>
<feature type="transmembrane region" description="Helical" evidence="8">
    <location>
        <begin position="21"/>
        <end position="40"/>
    </location>
</feature>
<feature type="transmembrane region" description="Helical" evidence="8">
    <location>
        <begin position="413"/>
        <end position="436"/>
    </location>
</feature>
<sequence length="519" mass="57379">MKHYTDQAAAGQTSLLHQIDWFTTLVPFLCILALCAWFVISPESSTNTISAIRNFLGDEMGSYYLIIGLGVFVCSLYIAFSRFGKIRLGDTDKPLYSGFQWGSMIFTAGLAADILFYSCCEWILYASDPHTAEMGALHDWAATYPLFHWGPIPWGFYLVLSAAFGFMLHVRKRTRQKYSEACRPVLGNKVDGLAGKLIDLIAVFALLAGTATTFSLATPLLAGAISTVTGIPQSTGLTLVILIVVCAIYTFSVYFGMKGVQLSAATCTWLFFGLLAYVFFFGGQTRFIIEEGITALGNLTQNFIGLATWTDSLRTSSFPQTWTIFYWAYWMVWCVAVPFFIGSISKGRTLRQVILGGYVFGLSGTFTSFIIMGNYGLGLQMHGKLDVLSTYAADGNLYHAILDILGQLPLSKAVLVLLVLSMITFYSTSFDSITMVASTYTYKELKSDEEPHRNVKLFWAIFLILLPLALIFSENSMSNLQTVSIIAAFPVGIIMLLIITSFFKDADAYLQEQAHNSKS</sequence>
<name>A0ABV1HNK2_9FIRM</name>
<dbReference type="NCBIfam" id="TIGR00842">
    <property type="entry name" value="bcct"/>
    <property type="match status" value="1"/>
</dbReference>